<dbReference type="InterPro" id="IPR008638">
    <property type="entry name" value="FhaB/CdiA-like_TPS"/>
</dbReference>
<dbReference type="SUPFAM" id="SSF51126">
    <property type="entry name" value="Pectin lyase-like"/>
    <property type="match status" value="1"/>
</dbReference>
<dbReference type="Proteomes" id="UP000301751">
    <property type="component" value="Unassembled WGS sequence"/>
</dbReference>
<accession>A0A480AMM7</accession>
<dbReference type="GO" id="GO:0005576">
    <property type="term" value="C:extracellular region"/>
    <property type="evidence" value="ECO:0007669"/>
    <property type="project" value="UniProtKB-SubCell"/>
</dbReference>
<evidence type="ECO:0000313" key="6">
    <source>
        <dbReference type="EMBL" id="GCL62751.1"/>
    </source>
</evidence>
<organism evidence="6 7">
    <name type="scientific">Pseudaquabacterium pictum</name>
    <dbReference type="NCBI Taxonomy" id="2315236"/>
    <lineage>
        <taxon>Bacteria</taxon>
        <taxon>Pseudomonadati</taxon>
        <taxon>Pseudomonadota</taxon>
        <taxon>Betaproteobacteria</taxon>
        <taxon>Burkholderiales</taxon>
        <taxon>Sphaerotilaceae</taxon>
        <taxon>Pseudaquabacterium</taxon>
    </lineage>
</organism>
<dbReference type="PANTHER" id="PTHR12338:SF8">
    <property type="entry name" value="HEME_HEMOPEXIN-BINDING PROTEIN"/>
    <property type="match status" value="1"/>
</dbReference>
<feature type="domain" description="Filamentous haemagglutinin FhaB/tRNA nuclease CdiA-like TPS" evidence="5">
    <location>
        <begin position="58"/>
        <end position="170"/>
    </location>
</feature>
<comment type="subcellular location">
    <subcellularLocation>
        <location evidence="1">Secreted</location>
    </subcellularLocation>
</comment>
<feature type="region of interest" description="Disordered" evidence="4">
    <location>
        <begin position="2161"/>
        <end position="2186"/>
    </location>
</feature>
<evidence type="ECO:0000256" key="2">
    <source>
        <dbReference type="ARBA" id="ARBA00022525"/>
    </source>
</evidence>
<evidence type="ECO:0000256" key="1">
    <source>
        <dbReference type="ARBA" id="ARBA00004613"/>
    </source>
</evidence>
<dbReference type="Pfam" id="PF05860">
    <property type="entry name" value="TPS"/>
    <property type="match status" value="1"/>
</dbReference>
<dbReference type="InterPro" id="IPR011050">
    <property type="entry name" value="Pectin_lyase_fold/virulence"/>
</dbReference>
<evidence type="ECO:0000259" key="5">
    <source>
        <dbReference type="SMART" id="SM00912"/>
    </source>
</evidence>
<sequence length="2186" mass="215790">MIPAQRAVWNVACLTWQTLITRTPQRAGRPRARRLLATAAALAVGGSAAWAQGTATLSAPLPSGGQVSAGSGSIHQQGQQLTVRQTSQRMVADWRSFDIGAGHTVQFQQPSASAVVLNRVLGNDPSVIQGALRANGQVFLLNPNGVLFTPTAQVQVGGLLASTLALSNDDFLAGRTMLNGNSHASVANAGHIRAADGGSVALVAARVLNSGQIQANGGQVLLGAGSRVTLDLGGPVPLRVEQAALDALISQGGAVRADGGVVVLSAKAAADLGSTVIAHNGITEARSLATGPGGRIMLEADSGIVQLTGRLDVQATAGRGGHLSATAPRVLVDDGATLDASGALGGGLLQVGGGWQGRDSSLANAQEVLVRAGATLQADALRQGDGGTVVVWADGGTQFAGRISATGGPRGGNGGQVEVSGKQHLGFTGHADTSAPSGLPGLLLLDPSTLTITDGSSGQTGTYANWSNQAQGGSYTIPETVLEGMTGNVVLTAVTDIIINNLSDNLLNLSATNISFFANDESSGSSTGGFTMRDINDTIRLNQGAGSSIVFQGGNVSSRNTTANSNAAFTSASIFIGNVETLGASVVLNTKRSSAATPMVVNGTITTNGGSVSVAPGTRFGLTNSNAVDLDLRGAVDTGGGDFTSNMTGTVQVNGGMNLGAGSATFGGTGTQINSLLQSTSNISVNAPLSFGANAGISTSGTVTFNSTASMLAGGSLTLTASDFVFNNSFNGNAANITLRPYSAATDVDIGSAGSGGMLISAAALAQLSGFGNITIGRSDGTGTTTVVSDTSVAASGVFELVNRRIDVTGGRLGNTTGTVRLTGDQINIGRDVTATSGISLQALDPTATLQMAFSNGATLDTSLLTLGSASGGPLVLQSDVPTTAGTAVLRSAGSITAIAGGVAVADLAVDAGGAVDLSDSSFNFTTLALNAGGDSLARSSQAFAVGTVAGLSGATVTGHRLSLQTTGSGSVTASQAISADSLELLGSLASFNLLGATHSVGSLAADVGGALALHNADGLAVDLVGSTTGVQAGGAVDLATLSGNLQIAQAVVTTAQGDDAIRLTAGRSSSAGTASGGDVLLGAQGSLQTGSGGRTTVYTGSLAGASSLVALAGSGSGRFRYHSDESSTGYSTSLAPLGSGVQVVFREQPVLTVTPDSATTTYGDAPPAASVQLTGQRFGDGNGHVSGSATVLNGGALSGAGHTVAGTHDRSYSGGLASSLGYGFQDDASSLNEWTVQARSLALGGLVVASRPYDGGLQATLTGTAAVSALGGDSVSVSGTAVASFNSPGAGTARPVSISGLGLGGADAGNYQLDSALTGTITPRPITVTANAQSKVYGSSDPTLTYQLTSGSLVGNDSLSGSLSRNSGENVGSYAISAAALANGNYTITAVDGALSITPRPITVAADAQSKVYGNSDPALTYRLTTGSLVGNDSLSGSLSRTTGENVGSYTISAAALANGNYTITAVDGALSITPRAITVTADAKSKVYGNGDPTLTYQLTAGSLVGNDSLSGSLSRTTGENVGSYTISAAALANGNYTITAIDGALSITPRPITVTADAKSKVYGNSDPALTYQLTTGSLVGNDSLSGSLSRTTGENVGSYTISASALANGNYTVTAIDGALSITPRPITVTADAKSKVYGNDDPTLTYQLTAGSLVGNDSLSGSLSRSSGENVGGYTISAAALVNGNYTITAIDGALSITPRAITVTADAKSKVYGNSDPALTYRLTTGSLVGNDSLSGSLSRSSGENVGSYTISAAALANGNYTITAVDGALSITPRPITVAAEAQSKVYGNSDPALTYRLTTGSLVGNDSLSGSLSRSSGENVGSYTISAASLANGNYTITAVDGALSITPRAITVAADAQSKVYGNSDPALTYRLTTGSLVGNDSLSGSLSRSSGENVGGYTISAAALANGNYTITAIDGALSITPRPITVSADAKTKVYGNSDPALTYQLTAGSLVGTDSLSGSLSRTTGENVGSHTISAAALTNGNYTITAVDGSLSITPRPITVTADAKSKVYGNSDPALTYQLTNGSLVGSDSLGGSLSRSNGENVGSYTISAAALANGNYTVTTVDGVLRIMPAVLVNTVSGNAPTATMQTPAVVAPPLPTSGGTASAGTGLVLTPLAPGSAAMAGNGGAGNSAAPGRLFVVDGGLRGLAGSVPGTDGTATDRPLQTPARPVQMP</sequence>
<evidence type="ECO:0000256" key="4">
    <source>
        <dbReference type="SAM" id="MobiDB-lite"/>
    </source>
</evidence>
<dbReference type="RefSeq" id="WP_137732485.1">
    <property type="nucleotide sequence ID" value="NZ_BJCL01000003.1"/>
</dbReference>
<dbReference type="Gene3D" id="3.30.160.710">
    <property type="match status" value="3"/>
</dbReference>
<dbReference type="InterPro" id="IPR041248">
    <property type="entry name" value="YDG"/>
</dbReference>
<keyword evidence="7" id="KW-1185">Reference proteome</keyword>
<name>A0A480AMM7_9BURK</name>
<dbReference type="InterPro" id="IPR041286">
    <property type="entry name" value="MBG_2"/>
</dbReference>
<dbReference type="NCBIfam" id="TIGR01901">
    <property type="entry name" value="adhes_NPXG"/>
    <property type="match status" value="1"/>
</dbReference>
<dbReference type="Gene3D" id="2.160.20.10">
    <property type="entry name" value="Single-stranded right-handed beta-helix, Pectin lyase-like"/>
    <property type="match status" value="1"/>
</dbReference>
<evidence type="ECO:0000256" key="3">
    <source>
        <dbReference type="ARBA" id="ARBA00022729"/>
    </source>
</evidence>
<dbReference type="Pfam" id="PF18676">
    <property type="entry name" value="MBG_2"/>
    <property type="match status" value="10"/>
</dbReference>
<dbReference type="Pfam" id="PF18657">
    <property type="entry name" value="YDG"/>
    <property type="match status" value="1"/>
</dbReference>
<dbReference type="InterPro" id="IPR050909">
    <property type="entry name" value="Bact_Autotransporter_VF"/>
</dbReference>
<evidence type="ECO:0000313" key="7">
    <source>
        <dbReference type="Proteomes" id="UP000301751"/>
    </source>
</evidence>
<dbReference type="OrthoDB" id="218680at2"/>
<reference evidence="7" key="1">
    <citation type="submission" date="2019-03" db="EMBL/GenBank/DDBJ databases">
        <title>Aquabacterium pictum sp.nov., the first bacteriochlorophyll a-containing freshwater bacterium in the genus Aquabacterium of the class Betaproteobacteria.</title>
        <authorList>
            <person name="Hirose S."/>
            <person name="Tank M."/>
            <person name="Hara E."/>
            <person name="Tamaki H."/>
            <person name="Takaichi S."/>
            <person name="Haruta S."/>
            <person name="Hanada S."/>
        </authorList>
    </citation>
    <scope>NUCLEOTIDE SEQUENCE [LARGE SCALE GENOMIC DNA]</scope>
    <source>
        <strain evidence="7">W35</strain>
    </source>
</reference>
<keyword evidence="3" id="KW-0732">Signal</keyword>
<dbReference type="SMART" id="SM00912">
    <property type="entry name" value="Haemagg_act"/>
    <property type="match status" value="1"/>
</dbReference>
<protein>
    <recommendedName>
        <fullName evidence="5">Filamentous haemagglutinin FhaB/tRNA nuclease CdiA-like TPS domain-containing protein</fullName>
    </recommendedName>
</protein>
<dbReference type="InterPro" id="IPR012334">
    <property type="entry name" value="Pectin_lyas_fold"/>
</dbReference>
<dbReference type="EMBL" id="BJCL01000003">
    <property type="protein sequence ID" value="GCL62751.1"/>
    <property type="molecule type" value="Genomic_DNA"/>
</dbReference>
<keyword evidence="2" id="KW-0964">Secreted</keyword>
<gene>
    <name evidence="6" type="ORF">AQPW35_18320</name>
</gene>
<comment type="caution">
    <text evidence="6">The sequence shown here is derived from an EMBL/GenBank/DDBJ whole genome shotgun (WGS) entry which is preliminary data.</text>
</comment>
<proteinExistence type="predicted"/>
<dbReference type="PANTHER" id="PTHR12338">
    <property type="entry name" value="AUTOTRANSPORTER"/>
    <property type="match status" value="1"/>
</dbReference>